<feature type="transmembrane region" description="Helical" evidence="2">
    <location>
        <begin position="21"/>
        <end position="39"/>
    </location>
</feature>
<dbReference type="InterPro" id="IPR003148">
    <property type="entry name" value="RCK_N"/>
</dbReference>
<feature type="transmembrane region" description="Helical" evidence="2">
    <location>
        <begin position="79"/>
        <end position="101"/>
    </location>
</feature>
<keyword evidence="2" id="KW-0472">Membrane</keyword>
<reference evidence="4 5" key="1">
    <citation type="submission" date="2024-03" db="EMBL/GenBank/DDBJ databases">
        <title>Human intestinal bacterial collection.</title>
        <authorList>
            <person name="Pauvert C."/>
            <person name="Hitch T.C.A."/>
            <person name="Clavel T."/>
        </authorList>
    </citation>
    <scope>NUCLEOTIDE SEQUENCE [LARGE SCALE GENOMIC DNA]</scope>
    <source>
        <strain evidence="4 5">CLA-SR-H024</strain>
    </source>
</reference>
<comment type="caution">
    <text evidence="4">The sequence shown here is derived from an EMBL/GenBank/DDBJ whole genome shotgun (WGS) entry which is preliminary data.</text>
</comment>
<feature type="domain" description="RCK N-terminal" evidence="3">
    <location>
        <begin position="116"/>
        <end position="240"/>
    </location>
</feature>
<keyword evidence="2" id="KW-1133">Transmembrane helix</keyword>
<accession>A0ABV1F4N8</accession>
<gene>
    <name evidence="4" type="ORF">WMO63_16620</name>
</gene>
<evidence type="ECO:0000256" key="1">
    <source>
        <dbReference type="ARBA" id="ARBA00004651"/>
    </source>
</evidence>
<dbReference type="Gene3D" id="1.10.287.70">
    <property type="match status" value="1"/>
</dbReference>
<dbReference type="InterPro" id="IPR050721">
    <property type="entry name" value="Trk_Ktr_HKT_K-transport"/>
</dbReference>
<dbReference type="Gene3D" id="3.40.50.720">
    <property type="entry name" value="NAD(P)-binding Rossmann-like Domain"/>
    <property type="match status" value="1"/>
</dbReference>
<name>A0ABV1F4N8_9BACI</name>
<organism evidence="4 5">
    <name type="scientific">Niallia hominis</name>
    <dbReference type="NCBI Taxonomy" id="3133173"/>
    <lineage>
        <taxon>Bacteria</taxon>
        <taxon>Bacillati</taxon>
        <taxon>Bacillota</taxon>
        <taxon>Bacilli</taxon>
        <taxon>Bacillales</taxon>
        <taxon>Bacillaceae</taxon>
        <taxon>Niallia</taxon>
    </lineage>
</organism>
<comment type="subcellular location">
    <subcellularLocation>
        <location evidence="1">Cell membrane</location>
        <topology evidence="1">Multi-pass membrane protein</topology>
    </subcellularLocation>
</comment>
<evidence type="ECO:0000256" key="2">
    <source>
        <dbReference type="SAM" id="Phobius"/>
    </source>
</evidence>
<sequence length="332" mass="37034">MSTLPNSMLSRFLRLPLSIRVLTISLTIIILFGFFITWIEPETFPTLFEGIWWAIITTSTVGYGDYAPITILGRLTGIALILTGVGFLSTYLVTLATAAVAKQNAYLEGKSTYRGQNHLIIIGWNERSKLMIHSIIKDRENIPVTLIDESLATNPVPEKIHFVKGNSNLDYVLLKANILTAHKVIITADQNKEELQADMHSILTLLAIKGLNANLPCIVEILTTEQVQNAKRAGADEIIETNSLTSFVMHNSLNSQDTMIAFLELLNQLKDKKLQFIPLKNINEELVDYLTLNHYLLANGKLLLGVKRGGTSYLNPNSSFVLEEKDELIIIT</sequence>
<proteinExistence type="predicted"/>
<dbReference type="InterPro" id="IPR013099">
    <property type="entry name" value="K_chnl_dom"/>
</dbReference>
<protein>
    <submittedName>
        <fullName evidence="4">Ion channel</fullName>
    </submittedName>
</protein>
<keyword evidence="2" id="KW-0812">Transmembrane</keyword>
<dbReference type="EMBL" id="JBBMFN010000047">
    <property type="protein sequence ID" value="MEQ2467282.1"/>
    <property type="molecule type" value="Genomic_DNA"/>
</dbReference>
<evidence type="ECO:0000313" key="4">
    <source>
        <dbReference type="EMBL" id="MEQ2467282.1"/>
    </source>
</evidence>
<dbReference type="RefSeq" id="WP_331280225.1">
    <property type="nucleotide sequence ID" value="NZ_JBBMFN010000047.1"/>
</dbReference>
<dbReference type="InterPro" id="IPR036291">
    <property type="entry name" value="NAD(P)-bd_dom_sf"/>
</dbReference>
<dbReference type="Pfam" id="PF02254">
    <property type="entry name" value="TrkA_N"/>
    <property type="match status" value="1"/>
</dbReference>
<evidence type="ECO:0000259" key="3">
    <source>
        <dbReference type="PROSITE" id="PS51201"/>
    </source>
</evidence>
<keyword evidence="5" id="KW-1185">Reference proteome</keyword>
<dbReference type="PANTHER" id="PTHR43833:SF9">
    <property type="entry name" value="POTASSIUM CHANNEL PROTEIN YUGO-RELATED"/>
    <property type="match status" value="1"/>
</dbReference>
<dbReference type="Proteomes" id="UP001465426">
    <property type="component" value="Unassembled WGS sequence"/>
</dbReference>
<feature type="transmembrane region" description="Helical" evidence="2">
    <location>
        <begin position="51"/>
        <end position="72"/>
    </location>
</feature>
<dbReference type="PANTHER" id="PTHR43833">
    <property type="entry name" value="POTASSIUM CHANNEL PROTEIN 2-RELATED-RELATED"/>
    <property type="match status" value="1"/>
</dbReference>
<evidence type="ECO:0000313" key="5">
    <source>
        <dbReference type="Proteomes" id="UP001465426"/>
    </source>
</evidence>
<dbReference type="SUPFAM" id="SSF81324">
    <property type="entry name" value="Voltage-gated potassium channels"/>
    <property type="match status" value="1"/>
</dbReference>
<dbReference type="SUPFAM" id="SSF51735">
    <property type="entry name" value="NAD(P)-binding Rossmann-fold domains"/>
    <property type="match status" value="1"/>
</dbReference>
<dbReference type="PROSITE" id="PS51201">
    <property type="entry name" value="RCK_N"/>
    <property type="match status" value="1"/>
</dbReference>
<dbReference type="Pfam" id="PF07885">
    <property type="entry name" value="Ion_trans_2"/>
    <property type="match status" value="1"/>
</dbReference>